<keyword evidence="2 5" id="KW-0812">Transmembrane</keyword>
<evidence type="ECO:0000256" key="3">
    <source>
        <dbReference type="ARBA" id="ARBA00022989"/>
    </source>
</evidence>
<dbReference type="RefSeq" id="WP_205261554.1">
    <property type="nucleotide sequence ID" value="NZ_JAERWK010000020.1"/>
</dbReference>
<name>A0A939BXI5_9ACTN</name>
<feature type="transmembrane region" description="Helical" evidence="5">
    <location>
        <begin position="102"/>
        <end position="124"/>
    </location>
</feature>
<dbReference type="CDD" id="cd16914">
    <property type="entry name" value="EcfT"/>
    <property type="match status" value="1"/>
</dbReference>
<organism evidence="6 7">
    <name type="scientific">Nakamurella leprariae</name>
    <dbReference type="NCBI Taxonomy" id="2803911"/>
    <lineage>
        <taxon>Bacteria</taxon>
        <taxon>Bacillati</taxon>
        <taxon>Actinomycetota</taxon>
        <taxon>Actinomycetes</taxon>
        <taxon>Nakamurellales</taxon>
        <taxon>Nakamurellaceae</taxon>
        <taxon>Nakamurella</taxon>
    </lineage>
</organism>
<sequence length="209" mass="21688">MTGRLAGGALLGLYRPGRTLLHRLPAGAKLLGLLVFGVVAVVLSGPWTAVAVLAAAAALAAWSGMGLRVLLHTLRGLLLIAVLLGAFQAWQRGWPAAVESVADLVALVLAATVLTATTPLDALLDTLTRLLRPARRVGVDPELVALACSLMIRAVPMTLDLAGQTRQAAVARGLQRNPRALVTPMVVRVAAQARATGEALQARGIGDRD</sequence>
<dbReference type="EMBL" id="JAERWK010000020">
    <property type="protein sequence ID" value="MBM9468593.1"/>
    <property type="molecule type" value="Genomic_DNA"/>
</dbReference>
<dbReference type="GO" id="GO:0005886">
    <property type="term" value="C:plasma membrane"/>
    <property type="evidence" value="ECO:0007669"/>
    <property type="project" value="TreeGrafter"/>
</dbReference>
<evidence type="ECO:0000256" key="2">
    <source>
        <dbReference type="ARBA" id="ARBA00022692"/>
    </source>
</evidence>
<evidence type="ECO:0000256" key="4">
    <source>
        <dbReference type="ARBA" id="ARBA00023136"/>
    </source>
</evidence>
<evidence type="ECO:0000313" key="7">
    <source>
        <dbReference type="Proteomes" id="UP000663792"/>
    </source>
</evidence>
<gene>
    <name evidence="6" type="ORF">JL106_15010</name>
</gene>
<evidence type="ECO:0000256" key="5">
    <source>
        <dbReference type="SAM" id="Phobius"/>
    </source>
</evidence>
<reference evidence="6" key="1">
    <citation type="submission" date="2021-01" db="EMBL/GenBank/DDBJ databases">
        <title>YIM 132084 draft genome.</title>
        <authorList>
            <person name="An D."/>
        </authorList>
    </citation>
    <scope>NUCLEOTIDE SEQUENCE</scope>
    <source>
        <strain evidence="6">YIM 132084</strain>
    </source>
</reference>
<dbReference type="AlphaFoldDB" id="A0A939BXI5"/>
<dbReference type="Pfam" id="PF02361">
    <property type="entry name" value="CbiQ"/>
    <property type="match status" value="1"/>
</dbReference>
<evidence type="ECO:0000313" key="6">
    <source>
        <dbReference type="EMBL" id="MBM9468593.1"/>
    </source>
</evidence>
<proteinExistence type="predicted"/>
<keyword evidence="7" id="KW-1185">Reference proteome</keyword>
<keyword evidence="3 5" id="KW-1133">Transmembrane helix</keyword>
<feature type="transmembrane region" description="Helical" evidence="5">
    <location>
        <begin position="31"/>
        <end position="62"/>
    </location>
</feature>
<comment type="caution">
    <text evidence="6">The sequence shown here is derived from an EMBL/GenBank/DDBJ whole genome shotgun (WGS) entry which is preliminary data.</text>
</comment>
<keyword evidence="4 5" id="KW-0472">Membrane</keyword>
<protein>
    <submittedName>
        <fullName evidence="6">Energy-coupling factor transporter transmembrane protein EcfT</fullName>
    </submittedName>
</protein>
<evidence type="ECO:0000256" key="1">
    <source>
        <dbReference type="ARBA" id="ARBA00004141"/>
    </source>
</evidence>
<comment type="subcellular location">
    <subcellularLocation>
        <location evidence="1">Membrane</location>
        <topology evidence="1">Multi-pass membrane protein</topology>
    </subcellularLocation>
</comment>
<dbReference type="InterPro" id="IPR003339">
    <property type="entry name" value="ABC/ECF_trnsptr_transmembrane"/>
</dbReference>
<dbReference type="Proteomes" id="UP000663792">
    <property type="component" value="Unassembled WGS sequence"/>
</dbReference>
<accession>A0A939BXI5</accession>
<dbReference type="PANTHER" id="PTHR33514">
    <property type="entry name" value="PROTEIN ABCI12, CHLOROPLASTIC"/>
    <property type="match status" value="1"/>
</dbReference>
<dbReference type="PANTHER" id="PTHR33514:SF13">
    <property type="entry name" value="PROTEIN ABCI12, CHLOROPLASTIC"/>
    <property type="match status" value="1"/>
</dbReference>
<feature type="transmembrane region" description="Helical" evidence="5">
    <location>
        <begin position="69"/>
        <end position="90"/>
    </location>
</feature>